<keyword evidence="3" id="KW-0804">Transcription</keyword>
<evidence type="ECO:0000313" key="8">
    <source>
        <dbReference type="EMBL" id="MDQ9170504.1"/>
    </source>
</evidence>
<comment type="caution">
    <text evidence="8">The sequence shown here is derived from an EMBL/GenBank/DDBJ whole genome shotgun (WGS) entry which is preliminary data.</text>
</comment>
<dbReference type="PROSITE" id="PS51755">
    <property type="entry name" value="OMPR_PHOB"/>
    <property type="match status" value="1"/>
</dbReference>
<dbReference type="Proteomes" id="UP001225596">
    <property type="component" value="Unassembled WGS sequence"/>
</dbReference>
<evidence type="ECO:0000313" key="9">
    <source>
        <dbReference type="Proteomes" id="UP001225596"/>
    </source>
</evidence>
<evidence type="ECO:0000256" key="3">
    <source>
        <dbReference type="ARBA" id="ARBA00023163"/>
    </source>
</evidence>
<evidence type="ECO:0000259" key="7">
    <source>
        <dbReference type="PROSITE" id="PS51755"/>
    </source>
</evidence>
<evidence type="ECO:0000256" key="5">
    <source>
        <dbReference type="PROSITE-ProRule" id="PRU01091"/>
    </source>
</evidence>
<dbReference type="InterPro" id="IPR039420">
    <property type="entry name" value="WalR-like"/>
</dbReference>
<name>A0ABU1BNR1_9BURK</name>
<evidence type="ECO:0000256" key="1">
    <source>
        <dbReference type="ARBA" id="ARBA00023015"/>
    </source>
</evidence>
<dbReference type="Gene3D" id="6.10.250.690">
    <property type="match status" value="1"/>
</dbReference>
<accession>A0ABU1BNR1</accession>
<keyword evidence="9" id="KW-1185">Reference proteome</keyword>
<dbReference type="SMART" id="SM00862">
    <property type="entry name" value="Trans_reg_C"/>
    <property type="match status" value="1"/>
</dbReference>
<dbReference type="SMART" id="SM00448">
    <property type="entry name" value="REC"/>
    <property type="match status" value="1"/>
</dbReference>
<dbReference type="PANTHER" id="PTHR48111:SF67">
    <property type="entry name" value="TRANSCRIPTIONAL REGULATORY PROTEIN TCTD"/>
    <property type="match status" value="1"/>
</dbReference>
<dbReference type="Pfam" id="PF00072">
    <property type="entry name" value="Response_reg"/>
    <property type="match status" value="1"/>
</dbReference>
<dbReference type="InterPro" id="IPR001867">
    <property type="entry name" value="OmpR/PhoB-type_DNA-bd"/>
</dbReference>
<dbReference type="Gene3D" id="3.40.50.2300">
    <property type="match status" value="1"/>
</dbReference>
<dbReference type="CDD" id="cd17624">
    <property type="entry name" value="REC_OmpR_PmrA-like"/>
    <property type="match status" value="1"/>
</dbReference>
<dbReference type="EMBL" id="JAUYVH010000003">
    <property type="protein sequence ID" value="MDQ9170504.1"/>
    <property type="molecule type" value="Genomic_DNA"/>
</dbReference>
<dbReference type="PROSITE" id="PS50110">
    <property type="entry name" value="RESPONSE_REGULATORY"/>
    <property type="match status" value="1"/>
</dbReference>
<dbReference type="RefSeq" id="WP_338436424.1">
    <property type="nucleotide sequence ID" value="NZ_JAUYVH010000003.1"/>
</dbReference>
<feature type="modified residue" description="4-aspartylphosphate" evidence="4">
    <location>
        <position position="51"/>
    </location>
</feature>
<dbReference type="SUPFAM" id="SSF52172">
    <property type="entry name" value="CheY-like"/>
    <property type="match status" value="1"/>
</dbReference>
<keyword evidence="2 5" id="KW-0238">DNA-binding</keyword>
<reference evidence="8 9" key="1">
    <citation type="submission" date="2023-08" db="EMBL/GenBank/DDBJ databases">
        <title>Oxalobacteraceae gen .nov., isolated from river sludge outside the plant.</title>
        <authorList>
            <person name="Zhao S.Y."/>
        </authorList>
    </citation>
    <scope>NUCLEOTIDE SEQUENCE [LARGE SCALE GENOMIC DNA]</scope>
    <source>
        <strain evidence="8 9">R-40</strain>
    </source>
</reference>
<dbReference type="InterPro" id="IPR011006">
    <property type="entry name" value="CheY-like_superfamily"/>
</dbReference>
<evidence type="ECO:0000259" key="6">
    <source>
        <dbReference type="PROSITE" id="PS50110"/>
    </source>
</evidence>
<protein>
    <submittedName>
        <fullName evidence="8">Response regulator transcription factor</fullName>
    </submittedName>
</protein>
<evidence type="ECO:0000256" key="4">
    <source>
        <dbReference type="PROSITE-ProRule" id="PRU00169"/>
    </source>
</evidence>
<dbReference type="InterPro" id="IPR001789">
    <property type="entry name" value="Sig_transdc_resp-reg_receiver"/>
</dbReference>
<evidence type="ECO:0000256" key="2">
    <source>
        <dbReference type="ARBA" id="ARBA00023125"/>
    </source>
</evidence>
<dbReference type="InterPro" id="IPR036388">
    <property type="entry name" value="WH-like_DNA-bd_sf"/>
</dbReference>
<keyword evidence="4" id="KW-0597">Phosphoprotein</keyword>
<keyword evidence="1" id="KW-0805">Transcription regulation</keyword>
<sequence length="219" mass="24484">MKVLLIEDDVMIGEDIQIALHDEGIAVDWARDGKTCESAFKSHAYDALLLDLGLPYKDGIKVLQSLRARGDKIPVLIITARDTLADRVNGLNSGADDYLVKPFEFEELIARLRALVRRVRDLADPSYRKGDISVDLHTHQVVAHGKELSLSGREWAILDALISRPGTILSRAQLEKRLYGWSGVVESNAVEVYIHSLRKKLGQDFIVNVRGLGYKVEKL</sequence>
<feature type="domain" description="OmpR/PhoB-type" evidence="7">
    <location>
        <begin position="124"/>
        <end position="218"/>
    </location>
</feature>
<feature type="domain" description="Response regulatory" evidence="6">
    <location>
        <begin position="2"/>
        <end position="116"/>
    </location>
</feature>
<organism evidence="8 9">
    <name type="scientific">Keguizhuia sedimenti</name>
    <dbReference type="NCBI Taxonomy" id="3064264"/>
    <lineage>
        <taxon>Bacteria</taxon>
        <taxon>Pseudomonadati</taxon>
        <taxon>Pseudomonadota</taxon>
        <taxon>Betaproteobacteria</taxon>
        <taxon>Burkholderiales</taxon>
        <taxon>Oxalobacteraceae</taxon>
        <taxon>Keguizhuia</taxon>
    </lineage>
</organism>
<dbReference type="Pfam" id="PF00486">
    <property type="entry name" value="Trans_reg_C"/>
    <property type="match status" value="1"/>
</dbReference>
<feature type="DNA-binding region" description="OmpR/PhoB-type" evidence="5">
    <location>
        <begin position="124"/>
        <end position="218"/>
    </location>
</feature>
<dbReference type="PANTHER" id="PTHR48111">
    <property type="entry name" value="REGULATOR OF RPOS"/>
    <property type="match status" value="1"/>
</dbReference>
<dbReference type="Gene3D" id="1.10.10.10">
    <property type="entry name" value="Winged helix-like DNA-binding domain superfamily/Winged helix DNA-binding domain"/>
    <property type="match status" value="1"/>
</dbReference>
<proteinExistence type="predicted"/>
<dbReference type="CDD" id="cd00383">
    <property type="entry name" value="trans_reg_C"/>
    <property type="match status" value="1"/>
</dbReference>
<gene>
    <name evidence="8" type="ORF">Q8A64_08780</name>
</gene>